<dbReference type="EMBL" id="DYDO01000007">
    <property type="protein sequence ID" value="DBA21432.1"/>
    <property type="molecule type" value="Genomic_DNA"/>
</dbReference>
<dbReference type="CDD" id="cd18808">
    <property type="entry name" value="SF1_C_Upf1"/>
    <property type="match status" value="1"/>
</dbReference>
<dbReference type="InterPro" id="IPR041677">
    <property type="entry name" value="DNA2/NAM7_AAA_11"/>
</dbReference>
<dbReference type="InterPro" id="IPR027417">
    <property type="entry name" value="P-loop_NTPase"/>
</dbReference>
<dbReference type="GO" id="GO:0001147">
    <property type="term" value="F:transcription termination site sequence-specific DNA binding"/>
    <property type="evidence" value="ECO:0007669"/>
    <property type="project" value="TreeGrafter"/>
</dbReference>
<sequence length="2451" mass="277189">MSTCRWCTPGGSNVIELLKSYAANQLSNDDINGANDDLSYCMECVVEYHKARDKVPQIHKALWTLETSRLNKQLESAMEEDIEEDDELYLVEEDGEKQLFRYDSCKFESNARVPLLEILKFPYLLLDKSISELCVVALCKMEQANYTFQVYEKLPGVYLLLVHPNETIRRWAILTARAQGKVDRDDYYDLEEVFTCLFKVIELGLFESADIYIYTELENGKLTLLPSHLYDTANYKNYWLGICMLLTVLEEQAMASLLLGPNKQNDFMQSILHVMEIETDERTNPFWPALHCFMTILDRLGSKVWGQLIDPIQAFQTIIGSPSYNSEIENIRKSFQRTTKTEPDPDDNDLVTCSQAVYSFNSEKLKKETGWKSAICPDYCPNMYEDMQSLANLLQSDIGQDMRVHNSTFLWFIPYVQSVMGLKDLGVAYIVEVIHHLTSEIKGVFTQPCNQSDKVTEFFVRVLVSIIELHRSKKCLHFLWISSHKWVEAIVRCALLPIKSARIMSTSTLPSSPTSYTPNSVQFACMQLIRSFLREGYQLGQQAACKQYLDKFNLIIRGNLFRTLDLSKTEVQGLQTCLTQIIKCIKDKTSNILSSSDDPNPASLAQTVPFIKTEIMDEECYGSIIASPYISPDVPVHPFECREPLKNISKKEPPDKIVNVDTFIYSIPGCSSHFDAHFKNEKLDDSGTSTSAKEASNKLLTGLKSKMGSSEGSPKPYNVIFKEKKDLFFKAKRYGNEGDLSDSDENIPLTKVFKECVNKCQTVVDKLPVSDQLQRLSLENNNAVCPIKRAFQEVMKVRSPSFVESNADCVMDSETNDDALPLSLVKEKLLMKSSKKLSCSNSTDSNQQVTDVPDIYSMERKVKGTTRALRDEDFISKTELSQIITISEDSDQEEPSYKSVKIKKQDTGQDITETPLWRPEQIRSKPVDQSFDECGSQCFEFETEDDVYSVWSDSQLEKKSDSIQETKSTKQEANNIENFEQDNDFIPCGYDTNYFSDELIEMSAEDADQHFKASSSSNANTHFKREHVVKSLHEAIVSSKNYGKRSNEPATKLDPKNQQLKLLKEPLSLLAKSKKTEAPATQNKPLTSKTKSKSPLEAQTHVQNNESPGKASYAVLPPKKIHKCPEPTSTVEKLKLKKAPRKAFDLSQRSLDSLAELRNYGKSVGFVDTKKPKSKLISPMSLLVKGNKKLLACQERQFYRQSRPKDTEKKQLTSASGKGGTNTGMPKKQSGHKPGNRASLPVEFKGTEKGERPRKHELQGHDIVDSNKLCTSISENKDTETDAHPVAKKLPCSNSLKVDSSPSTLPLTVAHSNDDNANDDEDDDLFLTQADPLDMTLCSQLETEINVGTPEDRCTSGVVNQSASVTQVIELSKSKCSFKDCTQFVRFSTDSCPIHSALENKEGHVFTRPGLPPSIQIPPRFSTAKVYSSGTNSRTANLTKDLESLSKQPPTTKAKIQSVKPLLPRSPMLQSIRAPVSQNASNVLKPPINQNIPLTGRYTSVQETGKNPYSPFRTPHQDQNWLIREVLNWNFDMFDNISLFGTPNQLCSLPLLKVPLTFKDYDEYFNVFCPLMLLNAFESLAQEWAVKRPALTYHICKLHLQNFFPERQMNRGEFQVWIRNLDLNMQWLPKEGDLVFLLVPKRPGTSPSEERDSHGHPDYHTGHVSRFMRSQYTQTLEKEQYTLCELSIHTYGNLLPYCKKQVRCAVIGSLITTQRQFKALVQLQRSPLFKPIINPTPNEFLPRDEIQNISSLMHISREYNSDQRNAIEKAYAMVKLHPRLPRICMIHGPPGTGKSKTIVGLLHKILMESNVGDQNFNAKTKRNRVLVCAPSNAALDDLMKKIILVFKENCRDKKNTLGNCGDISMVRLGSEKTISPDVVKFSLDCQVNYRINKASQDPSVLKQKEILDRQLDELSHQRAMERCNKNTCEELDLKISKLTKERQYVANILKEQRKRPQEVQRNIILDSHVICCTLSTSGGILLESAFRQLGHEPFSCVIVDEAGQSCEIETLIPLLHRCSKLVLVGDPEQLPPTVISVKAEELGYGQSLMCRLCKILESFSTNIPILHLTIQYRMHPDICFFPSKHFYNSILKTDRATEEVRCSLDWPFQPYMVFDVSDGFEIKEKESFSNPLEIKMVLALIKLIRSKKKEFSFRNIGIITPYRAQKMKIINELKKTFGGNSMPGEVDTVDGFQGRQKDCVIVTCVRANSIQGCIGFLASRQRLNVTLTRAKFSLFILGSFRTLCENMDWNDLIQDAKRRGALVKTREPNYQKDVNRILKKTSSFPPKPVAIDKGSSPRTPSSEAPCKGNNSPVPVGPTPRRTVAHPAVDVSRLHNKSKSLSVPPVSERNTSSSARSPVLSPSASSGKQQDPRLTRRHEETRNGKIPSPGLQQSLGANRSTSHTYQRFSLSFRGVKRPPQPSGTDQWPKYPENKEREYQGGKGQEPKRRKVS</sequence>
<organism evidence="5 6">
    <name type="scientific">Pyxicephalus adspersus</name>
    <name type="common">African bullfrog</name>
    <dbReference type="NCBI Taxonomy" id="30357"/>
    <lineage>
        <taxon>Eukaryota</taxon>
        <taxon>Metazoa</taxon>
        <taxon>Chordata</taxon>
        <taxon>Craniata</taxon>
        <taxon>Vertebrata</taxon>
        <taxon>Euteleostomi</taxon>
        <taxon>Amphibia</taxon>
        <taxon>Batrachia</taxon>
        <taxon>Anura</taxon>
        <taxon>Neobatrachia</taxon>
        <taxon>Ranoidea</taxon>
        <taxon>Pyxicephalidae</taxon>
        <taxon>Pyxicephalinae</taxon>
        <taxon>Pyxicephalus</taxon>
    </lineage>
</organism>
<gene>
    <name evidence="5" type="ORF">GDO54_018068</name>
</gene>
<name>A0AAV3A4T7_PYXAD</name>
<evidence type="ECO:0000259" key="3">
    <source>
        <dbReference type="Pfam" id="PF13086"/>
    </source>
</evidence>
<proteinExistence type="predicted"/>
<feature type="region of interest" description="Disordered" evidence="1">
    <location>
        <begin position="2278"/>
        <end position="2451"/>
    </location>
</feature>
<feature type="compositionally biased region" description="Polar residues" evidence="1">
    <location>
        <begin position="2389"/>
        <end position="2408"/>
    </location>
</feature>
<reference evidence="5" key="1">
    <citation type="thesis" date="2020" institute="ProQuest LLC" country="789 East Eisenhower Parkway, Ann Arbor, MI, USA">
        <title>Comparative Genomics and Chromosome Evolution.</title>
        <authorList>
            <person name="Mudd A.B."/>
        </authorList>
    </citation>
    <scope>NUCLEOTIDE SEQUENCE</scope>
    <source>
        <strain evidence="5">1538</strain>
        <tissue evidence="5">Blood</tissue>
    </source>
</reference>
<protein>
    <recommendedName>
        <fullName evidence="7">Senataxin</fullName>
    </recommendedName>
</protein>
<feature type="region of interest" description="Disordered" evidence="1">
    <location>
        <begin position="889"/>
        <end position="909"/>
    </location>
</feature>
<dbReference type="CDD" id="cd18042">
    <property type="entry name" value="DEXXQc_SETX"/>
    <property type="match status" value="1"/>
</dbReference>
<evidence type="ECO:0000259" key="4">
    <source>
        <dbReference type="Pfam" id="PF13087"/>
    </source>
</evidence>
<dbReference type="InterPro" id="IPR045055">
    <property type="entry name" value="DNA2/NAM7-like"/>
</dbReference>
<feature type="domain" description="Helicase Sen1 N-terminal" evidence="2">
    <location>
        <begin position="38"/>
        <end position="342"/>
    </location>
</feature>
<dbReference type="GO" id="GO:0006369">
    <property type="term" value="P:termination of RNA polymerase II transcription"/>
    <property type="evidence" value="ECO:0007669"/>
    <property type="project" value="TreeGrafter"/>
</dbReference>
<dbReference type="PANTHER" id="PTHR10887">
    <property type="entry name" value="DNA2/NAM7 HELICASE FAMILY"/>
    <property type="match status" value="1"/>
</dbReference>
<feature type="domain" description="DNA2/NAM7 helicase helicase" evidence="3">
    <location>
        <begin position="1759"/>
        <end position="2036"/>
    </location>
</feature>
<evidence type="ECO:0000256" key="1">
    <source>
        <dbReference type="SAM" id="MobiDB-lite"/>
    </source>
</evidence>
<comment type="caution">
    <text evidence="5">The sequence shown here is derived from an EMBL/GenBank/DDBJ whole genome shotgun (WGS) entry which is preliminary data.</text>
</comment>
<dbReference type="SUPFAM" id="SSF52540">
    <property type="entry name" value="P-loop containing nucleoside triphosphate hydrolases"/>
    <property type="match status" value="1"/>
</dbReference>
<feature type="region of interest" description="Disordered" evidence="1">
    <location>
        <begin position="1073"/>
        <end position="1112"/>
    </location>
</feature>
<dbReference type="GO" id="GO:0016604">
    <property type="term" value="C:nuclear body"/>
    <property type="evidence" value="ECO:0007669"/>
    <property type="project" value="TreeGrafter"/>
</dbReference>
<accession>A0AAV3A4T7</accession>
<dbReference type="Pfam" id="PF13087">
    <property type="entry name" value="AAA_12"/>
    <property type="match status" value="1"/>
</dbReference>
<feature type="domain" description="DNA2/NAM7 helicase-like C-terminal" evidence="4">
    <location>
        <begin position="2044"/>
        <end position="2239"/>
    </location>
</feature>
<dbReference type="Gene3D" id="3.40.50.300">
    <property type="entry name" value="P-loop containing nucleotide triphosphate hydrolases"/>
    <property type="match status" value="2"/>
</dbReference>
<feature type="compositionally biased region" description="Basic and acidic residues" evidence="1">
    <location>
        <begin position="1245"/>
        <end position="1254"/>
    </location>
</feature>
<dbReference type="InterPro" id="IPR024481">
    <property type="entry name" value="Helicase_Sen1_N"/>
</dbReference>
<dbReference type="Proteomes" id="UP001181693">
    <property type="component" value="Unassembled WGS sequence"/>
</dbReference>
<keyword evidence="6" id="KW-1185">Reference proteome</keyword>
<evidence type="ECO:0000313" key="6">
    <source>
        <dbReference type="Proteomes" id="UP001181693"/>
    </source>
</evidence>
<dbReference type="FunFam" id="3.40.50.300:FF:000810">
    <property type="entry name" value="probable helicase senataxin"/>
    <property type="match status" value="1"/>
</dbReference>
<feature type="compositionally biased region" description="Basic and acidic residues" evidence="1">
    <location>
        <begin position="1045"/>
        <end position="1055"/>
    </location>
</feature>
<dbReference type="GO" id="GO:0004386">
    <property type="term" value="F:helicase activity"/>
    <property type="evidence" value="ECO:0007669"/>
    <property type="project" value="InterPro"/>
</dbReference>
<feature type="region of interest" description="Disordered" evidence="1">
    <location>
        <begin position="1039"/>
        <end position="1059"/>
    </location>
</feature>
<dbReference type="InterPro" id="IPR047187">
    <property type="entry name" value="SF1_C_Upf1"/>
</dbReference>
<evidence type="ECO:0000259" key="2">
    <source>
        <dbReference type="Pfam" id="PF12726"/>
    </source>
</evidence>
<feature type="compositionally biased region" description="Low complexity" evidence="1">
    <location>
        <begin position="2351"/>
        <end position="2365"/>
    </location>
</feature>
<evidence type="ECO:0008006" key="7">
    <source>
        <dbReference type="Google" id="ProtNLM"/>
    </source>
</evidence>
<evidence type="ECO:0000313" key="5">
    <source>
        <dbReference type="EMBL" id="DBA21432.1"/>
    </source>
</evidence>
<dbReference type="InterPro" id="IPR041679">
    <property type="entry name" value="DNA2/NAM7-like_C"/>
</dbReference>
<dbReference type="Pfam" id="PF12726">
    <property type="entry name" value="SEN1_N"/>
    <property type="match status" value="1"/>
</dbReference>
<feature type="compositionally biased region" description="Basic and acidic residues" evidence="1">
    <location>
        <begin position="2369"/>
        <end position="2382"/>
    </location>
</feature>
<feature type="compositionally biased region" description="Low complexity" evidence="1">
    <location>
        <begin position="1084"/>
        <end position="1096"/>
    </location>
</feature>
<dbReference type="PANTHER" id="PTHR10887:SF537">
    <property type="entry name" value="HELICASE SENATAXIN-RELATED"/>
    <property type="match status" value="1"/>
</dbReference>
<dbReference type="Pfam" id="PF13086">
    <property type="entry name" value="AAA_11"/>
    <property type="match status" value="1"/>
</dbReference>
<feature type="region of interest" description="Disordered" evidence="1">
    <location>
        <begin position="1198"/>
        <end position="1254"/>
    </location>
</feature>